<protein>
    <submittedName>
        <fullName evidence="1">Uncharacterized protein</fullName>
    </submittedName>
</protein>
<accession>A0ABS2GXS6</accession>
<comment type="caution">
    <text evidence="1">The sequence shown here is derived from an EMBL/GenBank/DDBJ whole genome shotgun (WGS) entry which is preliminary data.</text>
</comment>
<evidence type="ECO:0000313" key="2">
    <source>
        <dbReference type="Proteomes" id="UP000785625"/>
    </source>
</evidence>
<gene>
    <name evidence="1" type="ORF">H5975_04260</name>
</gene>
<name>A0ABS2GXS6_9LACO</name>
<dbReference type="EMBL" id="JACJKU010000031">
    <property type="protein sequence ID" value="MBM6940703.1"/>
    <property type="molecule type" value="Genomic_DNA"/>
</dbReference>
<evidence type="ECO:0000313" key="1">
    <source>
        <dbReference type="EMBL" id="MBM6940703.1"/>
    </source>
</evidence>
<keyword evidence="2" id="KW-1185">Reference proteome</keyword>
<sequence length="56" mass="6316">MISNEQRAHDIAIALLSKKNFNSPVDAYHEYINVLLPVLKEIDKDFPDGIAEHPGK</sequence>
<reference evidence="1 2" key="1">
    <citation type="journal article" date="2021" name="Sci. Rep.">
        <title>The distribution of antibiotic resistance genes in chicken gut microbiota commensals.</title>
        <authorList>
            <person name="Juricova H."/>
            <person name="Matiasovicova J."/>
            <person name="Kubasova T."/>
            <person name="Cejkova D."/>
            <person name="Rychlik I."/>
        </authorList>
    </citation>
    <scope>NUCLEOTIDE SEQUENCE [LARGE SCALE GENOMIC DNA]</scope>
    <source>
        <strain evidence="1 2">An574</strain>
    </source>
</reference>
<dbReference type="Proteomes" id="UP000785625">
    <property type="component" value="Unassembled WGS sequence"/>
</dbReference>
<dbReference type="RefSeq" id="WP_178659636.1">
    <property type="nucleotide sequence ID" value="NZ_CALVGD010000040.1"/>
</dbReference>
<organism evidence="1 2">
    <name type="scientific">Limosilactobacillus coleohominis</name>
    <dbReference type="NCBI Taxonomy" id="181675"/>
    <lineage>
        <taxon>Bacteria</taxon>
        <taxon>Bacillati</taxon>
        <taxon>Bacillota</taxon>
        <taxon>Bacilli</taxon>
        <taxon>Lactobacillales</taxon>
        <taxon>Lactobacillaceae</taxon>
        <taxon>Limosilactobacillus</taxon>
    </lineage>
</organism>
<proteinExistence type="predicted"/>